<dbReference type="SUPFAM" id="SSF51735">
    <property type="entry name" value="NAD(P)-binding Rossmann-fold domains"/>
    <property type="match status" value="1"/>
</dbReference>
<dbReference type="EMBL" id="FOCT01000003">
    <property type="protein sequence ID" value="SEN17461.1"/>
    <property type="molecule type" value="Genomic_DNA"/>
</dbReference>
<dbReference type="InterPro" id="IPR036291">
    <property type="entry name" value="NAD(P)-bd_dom_sf"/>
</dbReference>
<dbReference type="InterPro" id="IPR051122">
    <property type="entry name" value="SDR_DHRS6-like"/>
</dbReference>
<dbReference type="PANTHER" id="PTHR43477">
    <property type="entry name" value="DIHYDROANTICAPSIN 7-DEHYDROGENASE"/>
    <property type="match status" value="1"/>
</dbReference>
<evidence type="ECO:0000313" key="3">
    <source>
        <dbReference type="EMBL" id="SEN17461.1"/>
    </source>
</evidence>
<dbReference type="Proteomes" id="UP000183898">
    <property type="component" value="Unassembled WGS sequence"/>
</dbReference>
<dbReference type="Gene3D" id="3.40.50.720">
    <property type="entry name" value="NAD(P)-binding Rossmann-like Domain"/>
    <property type="match status" value="1"/>
</dbReference>
<dbReference type="PRINTS" id="PR00081">
    <property type="entry name" value="GDHRDH"/>
</dbReference>
<dbReference type="InterPro" id="IPR002347">
    <property type="entry name" value="SDR_fam"/>
</dbReference>
<dbReference type="Pfam" id="PF13561">
    <property type="entry name" value="adh_short_C2"/>
    <property type="match status" value="1"/>
</dbReference>
<dbReference type="PANTHER" id="PTHR43477:SF1">
    <property type="entry name" value="DIHYDROANTICAPSIN 7-DEHYDROGENASE"/>
    <property type="match status" value="1"/>
</dbReference>
<protein>
    <submittedName>
        <fullName evidence="3">Glucose 1-dehydrogenase</fullName>
    </submittedName>
</protein>
<evidence type="ECO:0000313" key="4">
    <source>
        <dbReference type="Proteomes" id="UP000183898"/>
    </source>
</evidence>
<accession>A0A1H8ED12</accession>
<keyword evidence="2" id="KW-0560">Oxidoreductase</keyword>
<name>A0A1H8ED12_9PROT</name>
<reference evidence="3 4" key="1">
    <citation type="submission" date="2016-10" db="EMBL/GenBank/DDBJ databases">
        <authorList>
            <person name="de Groot N.N."/>
        </authorList>
    </citation>
    <scope>NUCLEOTIDE SEQUENCE [LARGE SCALE GENOMIC DNA]</scope>
    <source>
        <strain evidence="3 4">Nl18</strain>
    </source>
</reference>
<sequence length="92" mass="10207">MRSLAQEFAPQKIRVNAVAPGTIRTPINRSAWETEEAMKNLLELIPYKRIDEPDDIAEAVLWLASDLSDYMNGATMFVDGAMSTYPAFRGAG</sequence>
<evidence type="ECO:0000256" key="2">
    <source>
        <dbReference type="ARBA" id="ARBA00023002"/>
    </source>
</evidence>
<evidence type="ECO:0000256" key="1">
    <source>
        <dbReference type="ARBA" id="ARBA00006484"/>
    </source>
</evidence>
<comment type="similarity">
    <text evidence="1">Belongs to the short-chain dehydrogenases/reductases (SDR) family.</text>
</comment>
<gene>
    <name evidence="3" type="ORF">SAMN05216404_10320</name>
</gene>
<dbReference type="AlphaFoldDB" id="A0A1H8ED12"/>
<proteinExistence type="inferred from homology"/>
<dbReference type="GO" id="GO:0016491">
    <property type="term" value="F:oxidoreductase activity"/>
    <property type="evidence" value="ECO:0007669"/>
    <property type="project" value="UniProtKB-KW"/>
</dbReference>
<organism evidence="3 4">
    <name type="scientific">Nitrosospira multiformis</name>
    <dbReference type="NCBI Taxonomy" id="1231"/>
    <lineage>
        <taxon>Bacteria</taxon>
        <taxon>Pseudomonadati</taxon>
        <taxon>Pseudomonadota</taxon>
        <taxon>Betaproteobacteria</taxon>
        <taxon>Nitrosomonadales</taxon>
        <taxon>Nitrosomonadaceae</taxon>
        <taxon>Nitrosospira</taxon>
    </lineage>
</organism>